<dbReference type="Proteomes" id="UP001319846">
    <property type="component" value="Unassembled WGS sequence"/>
</dbReference>
<evidence type="ECO:0000313" key="1">
    <source>
        <dbReference type="EMBL" id="MBZ5486887.1"/>
    </source>
</evidence>
<reference evidence="1" key="1">
    <citation type="submission" date="2020-06" db="EMBL/GenBank/DDBJ databases">
        <title>Whole Genome Sequence of Halomonas aquamarina MB598.</title>
        <authorList>
            <person name="Pervaiz M."/>
            <person name="Fariq A."/>
            <person name="Yasmin A."/>
            <person name="Welch M."/>
        </authorList>
    </citation>
    <scope>NUCLEOTIDE SEQUENCE</scope>
    <source>
        <strain evidence="1">MB598</strain>
    </source>
</reference>
<keyword evidence="2" id="KW-1185">Reference proteome</keyword>
<gene>
    <name evidence="1" type="ORF">HW452_05045</name>
</gene>
<comment type="caution">
    <text evidence="1">The sequence shown here is derived from an EMBL/GenBank/DDBJ whole genome shotgun (WGS) entry which is preliminary data.</text>
</comment>
<proteinExistence type="predicted"/>
<name>A0ACC5VS36_9GAMM</name>
<accession>A0ACC5VS36</accession>
<sequence>MTIGARITNPARGTVQIDENYSNLCLRSHERFQINGSGQYVTIQRTFTTTTGVVAFSEGDVFVGSVNRNGDRTTYNLTARPGTWVRAYIFDTSEYGERYYNDAIGMRIRNPNTGRVVFDSRNKYLRLVDFIQGEGTSGHNQNRQYSGKNLAAIQGSAFATWFVAGSGEFGPFFSVNIWSSMRASGDRFVTSQEQTQINAPPPVGRRSATQPNWNYLIIDTSNF</sequence>
<protein>
    <submittedName>
        <fullName evidence="1">Uncharacterized protein</fullName>
    </submittedName>
</protein>
<evidence type="ECO:0000313" key="2">
    <source>
        <dbReference type="Proteomes" id="UP001319846"/>
    </source>
</evidence>
<dbReference type="EMBL" id="JABYQT010000002">
    <property type="protein sequence ID" value="MBZ5486887.1"/>
    <property type="molecule type" value="Genomic_DNA"/>
</dbReference>
<organism evidence="1 2">
    <name type="scientific">Vreelandella aquamarina</name>
    <dbReference type="NCBI Taxonomy" id="77097"/>
    <lineage>
        <taxon>Bacteria</taxon>
        <taxon>Pseudomonadati</taxon>
        <taxon>Pseudomonadota</taxon>
        <taxon>Gammaproteobacteria</taxon>
        <taxon>Oceanospirillales</taxon>
        <taxon>Halomonadaceae</taxon>
        <taxon>Vreelandella</taxon>
    </lineage>
</organism>